<sequence>MPDLRNSATLVRLLIVLLISLFIFPLMTVSGVPYPEQIFQHFSWACPVILLILILLKVYFLQAFAPSLLRSQYSVVVSYVSNLLIFLFVDLVILKTDIWPLIQHFFLLTFLFQFHVHRSGTPKQPCAFYFRSQAERVDGAYPSSFLV</sequence>
<keyword evidence="3" id="KW-1185">Reference proteome</keyword>
<feature type="transmembrane region" description="Helical" evidence="1">
    <location>
        <begin position="98"/>
        <end position="116"/>
    </location>
</feature>
<evidence type="ECO:0000313" key="3">
    <source>
        <dbReference type="Proteomes" id="UP000004457"/>
    </source>
</evidence>
<reference evidence="2 3" key="1">
    <citation type="submission" date="2009-01" db="EMBL/GenBank/DDBJ databases">
        <authorList>
            <person name="Fulton L."/>
            <person name="Clifton S."/>
            <person name="Chinwalla A.T."/>
            <person name="Mitreva M."/>
            <person name="Sodergren E."/>
            <person name="Weinstock G."/>
            <person name="Clifton S."/>
            <person name="Dooling D.J."/>
            <person name="Fulton B."/>
            <person name="Minx P."/>
            <person name="Pepin K.H."/>
            <person name="Johnson M."/>
            <person name="Bhonagiri V."/>
            <person name="Nash W.E."/>
            <person name="Mardis E.R."/>
            <person name="Wilson R.K."/>
        </authorList>
    </citation>
    <scope>NUCLEOTIDE SEQUENCE [LARGE SCALE GENOMIC DNA]</scope>
    <source>
        <strain evidence="2 3">NRL30031/H210</strain>
    </source>
</reference>
<evidence type="ECO:0000256" key="1">
    <source>
        <dbReference type="SAM" id="Phobius"/>
    </source>
</evidence>
<dbReference type="EMBL" id="ACEN01000021">
    <property type="protein sequence ID" value="EEG34056.1"/>
    <property type="molecule type" value="Genomic_DNA"/>
</dbReference>
<name>C0ELM5_NEIFL</name>
<dbReference type="Proteomes" id="UP000004457">
    <property type="component" value="Unassembled WGS sequence"/>
</dbReference>
<organism evidence="2 3">
    <name type="scientific">Neisseria flavescens NRL30031/H210</name>
    <dbReference type="NCBI Taxonomy" id="546264"/>
    <lineage>
        <taxon>Bacteria</taxon>
        <taxon>Pseudomonadati</taxon>
        <taxon>Pseudomonadota</taxon>
        <taxon>Betaproteobacteria</taxon>
        <taxon>Neisseriales</taxon>
        <taxon>Neisseriaceae</taxon>
        <taxon>Neisseria</taxon>
    </lineage>
</organism>
<keyword evidence="1" id="KW-0812">Transmembrane</keyword>
<gene>
    <name evidence="2" type="ORF">NEIFLAOT_00830</name>
</gene>
<accession>C0ELM5</accession>
<proteinExistence type="predicted"/>
<evidence type="ECO:0000313" key="2">
    <source>
        <dbReference type="EMBL" id="EEG34056.1"/>
    </source>
</evidence>
<feature type="transmembrane region" description="Helical" evidence="1">
    <location>
        <begin position="41"/>
        <end position="61"/>
    </location>
</feature>
<dbReference type="AlphaFoldDB" id="C0ELM5"/>
<keyword evidence="1" id="KW-1133">Transmembrane helix</keyword>
<comment type="caution">
    <text evidence="2">The sequence shown here is derived from an EMBL/GenBank/DDBJ whole genome shotgun (WGS) entry which is preliminary data.</text>
</comment>
<protein>
    <submittedName>
        <fullName evidence="2">Uncharacterized protein</fullName>
    </submittedName>
</protein>
<feature type="transmembrane region" description="Helical" evidence="1">
    <location>
        <begin position="73"/>
        <end position="92"/>
    </location>
</feature>
<keyword evidence="1" id="KW-0472">Membrane</keyword>